<evidence type="ECO:0000256" key="2">
    <source>
        <dbReference type="ARBA" id="ARBA00007118"/>
    </source>
</evidence>
<keyword evidence="8" id="KW-1185">Reference proteome</keyword>
<proteinExistence type="inferred from homology"/>
<dbReference type="eggNOG" id="COG0778">
    <property type="taxonomic scope" value="Bacteria"/>
</dbReference>
<evidence type="ECO:0000256" key="3">
    <source>
        <dbReference type="ARBA" id="ARBA00022630"/>
    </source>
</evidence>
<comment type="cofactor">
    <cofactor evidence="1">
        <name>FMN</name>
        <dbReference type="ChEBI" id="CHEBI:58210"/>
    </cofactor>
</comment>
<sequence>MSDSSTSKGRIVTTAEADHSTVARLIRTRRSVRHYRPDPVPAPLLRELTDLALEAPSSFNLQARSIVVVTGEEGRQALTRATGGQPHPQEAPVMLVFVAESAAWREDRGDIWETARDSGAWSGRFAAASPDDARAFYEDPSRRGLEREYAVKDAMIAASFLMVAAEAAGLATSPMNGWDEEQVKKAVGVDGRDDLHIALLMPLGYPSETRLHPGRRDRALTCFNESYGR</sequence>
<dbReference type="Gene3D" id="3.40.109.10">
    <property type="entry name" value="NADH Oxidase"/>
    <property type="match status" value="1"/>
</dbReference>
<dbReference type="PATRIC" id="fig|67356.5.peg.561"/>
<evidence type="ECO:0000256" key="1">
    <source>
        <dbReference type="ARBA" id="ARBA00001917"/>
    </source>
</evidence>
<dbReference type="PANTHER" id="PTHR43673">
    <property type="entry name" value="NAD(P)H NITROREDUCTASE YDGI-RELATED"/>
    <property type="match status" value="1"/>
</dbReference>
<dbReference type="GO" id="GO:0016491">
    <property type="term" value="F:oxidoreductase activity"/>
    <property type="evidence" value="ECO:0007669"/>
    <property type="project" value="UniProtKB-KW"/>
</dbReference>
<dbReference type="SUPFAM" id="SSF55469">
    <property type="entry name" value="FMN-dependent nitroreductase-like"/>
    <property type="match status" value="1"/>
</dbReference>
<evidence type="ECO:0000313" key="7">
    <source>
        <dbReference type="EMBL" id="KOG43113.1"/>
    </source>
</evidence>
<comment type="caution">
    <text evidence="7">The sequence shown here is derived from an EMBL/GenBank/DDBJ whole genome shotgun (WGS) entry which is preliminary data.</text>
</comment>
<keyword evidence="5" id="KW-0560">Oxidoreductase</keyword>
<dbReference type="PANTHER" id="PTHR43673:SF2">
    <property type="entry name" value="NITROREDUCTASE"/>
    <property type="match status" value="1"/>
</dbReference>
<dbReference type="InterPro" id="IPR029479">
    <property type="entry name" value="Nitroreductase"/>
</dbReference>
<feature type="domain" description="Nitroreductase" evidence="6">
    <location>
        <begin position="26"/>
        <end position="205"/>
    </location>
</feature>
<keyword evidence="3" id="KW-0285">Flavoprotein</keyword>
<evidence type="ECO:0000256" key="4">
    <source>
        <dbReference type="ARBA" id="ARBA00022643"/>
    </source>
</evidence>
<dbReference type="InterPro" id="IPR000415">
    <property type="entry name" value="Nitroreductase-like"/>
</dbReference>
<dbReference type="Pfam" id="PF00881">
    <property type="entry name" value="Nitroreductase"/>
    <property type="match status" value="1"/>
</dbReference>
<dbReference type="Proteomes" id="UP000037251">
    <property type="component" value="Unassembled WGS sequence"/>
</dbReference>
<reference evidence="8" key="1">
    <citation type="submission" date="2015-07" db="EMBL/GenBank/DDBJ databases">
        <authorList>
            <person name="Ju K.-S."/>
            <person name="Doroghazi J.R."/>
            <person name="Metcalf W.W."/>
        </authorList>
    </citation>
    <scope>NUCLEOTIDE SEQUENCE [LARGE SCALE GENOMIC DNA]</scope>
    <source>
        <strain evidence="8">NRRL 2290</strain>
    </source>
</reference>
<comment type="similarity">
    <text evidence="2">Belongs to the nitroreductase family.</text>
</comment>
<organism evidence="7 8">
    <name type="scientific">Streptomyces resistomycificus</name>
    <dbReference type="NCBI Taxonomy" id="67356"/>
    <lineage>
        <taxon>Bacteria</taxon>
        <taxon>Bacillati</taxon>
        <taxon>Actinomycetota</taxon>
        <taxon>Actinomycetes</taxon>
        <taxon>Kitasatosporales</taxon>
        <taxon>Streptomycetaceae</taxon>
        <taxon>Streptomyces</taxon>
        <taxon>Streptomyces aurantiacus group</taxon>
    </lineage>
</organism>
<evidence type="ECO:0000313" key="8">
    <source>
        <dbReference type="Proteomes" id="UP000037251"/>
    </source>
</evidence>
<evidence type="ECO:0000256" key="5">
    <source>
        <dbReference type="ARBA" id="ARBA00023002"/>
    </source>
</evidence>
<name>A0A0L8LY61_9ACTN</name>
<dbReference type="AlphaFoldDB" id="A0A0L8LY61"/>
<dbReference type="OrthoDB" id="9809288at2"/>
<dbReference type="STRING" id="67356.AQJ84_16305"/>
<keyword evidence="4" id="KW-0288">FMN</keyword>
<gene>
    <name evidence="7" type="ORF">ADK37_02590</name>
</gene>
<dbReference type="EMBL" id="LGUS01000012">
    <property type="protein sequence ID" value="KOG43113.1"/>
    <property type="molecule type" value="Genomic_DNA"/>
</dbReference>
<protein>
    <submittedName>
        <fullName evidence="7">Dehydrogenase</fullName>
    </submittedName>
</protein>
<accession>A0A0L8LY61</accession>
<evidence type="ECO:0000259" key="6">
    <source>
        <dbReference type="Pfam" id="PF00881"/>
    </source>
</evidence>